<dbReference type="EMBL" id="JAUUTY010000004">
    <property type="protein sequence ID" value="KAK1646848.1"/>
    <property type="molecule type" value="Genomic_DNA"/>
</dbReference>
<dbReference type="Proteomes" id="UP001231189">
    <property type="component" value="Unassembled WGS sequence"/>
</dbReference>
<keyword evidence="2" id="KW-1185">Reference proteome</keyword>
<protein>
    <submittedName>
        <fullName evidence="1">Uncharacterized protein</fullName>
    </submittedName>
</protein>
<dbReference type="AlphaFoldDB" id="A0AAD8W847"/>
<organism evidence="1 2">
    <name type="scientific">Lolium multiflorum</name>
    <name type="common">Italian ryegrass</name>
    <name type="synonym">Lolium perenne subsp. multiflorum</name>
    <dbReference type="NCBI Taxonomy" id="4521"/>
    <lineage>
        <taxon>Eukaryota</taxon>
        <taxon>Viridiplantae</taxon>
        <taxon>Streptophyta</taxon>
        <taxon>Embryophyta</taxon>
        <taxon>Tracheophyta</taxon>
        <taxon>Spermatophyta</taxon>
        <taxon>Magnoliopsida</taxon>
        <taxon>Liliopsida</taxon>
        <taxon>Poales</taxon>
        <taxon>Poaceae</taxon>
        <taxon>BOP clade</taxon>
        <taxon>Pooideae</taxon>
        <taxon>Poodae</taxon>
        <taxon>Poeae</taxon>
        <taxon>Poeae Chloroplast Group 2 (Poeae type)</taxon>
        <taxon>Loliodinae</taxon>
        <taxon>Loliinae</taxon>
        <taxon>Lolium</taxon>
    </lineage>
</organism>
<comment type="caution">
    <text evidence="1">The sequence shown here is derived from an EMBL/GenBank/DDBJ whole genome shotgun (WGS) entry which is preliminary data.</text>
</comment>
<evidence type="ECO:0000313" key="1">
    <source>
        <dbReference type="EMBL" id="KAK1646848.1"/>
    </source>
</evidence>
<reference evidence="1" key="1">
    <citation type="submission" date="2023-07" db="EMBL/GenBank/DDBJ databases">
        <title>A chromosome-level genome assembly of Lolium multiflorum.</title>
        <authorList>
            <person name="Chen Y."/>
            <person name="Copetti D."/>
            <person name="Kolliker R."/>
            <person name="Studer B."/>
        </authorList>
    </citation>
    <scope>NUCLEOTIDE SEQUENCE</scope>
    <source>
        <strain evidence="1">02402/16</strain>
        <tissue evidence="1">Leaf</tissue>
    </source>
</reference>
<name>A0AAD8W847_LOLMU</name>
<proteinExistence type="predicted"/>
<sequence>MKLIRYTAPLDAGLLPDAPRVHALLLDHAPEAGVASSAVFLLDTGDRKWKNARDRGRLRENGWAASFLSEYPKLGSISYGDPKLNSKRFVQAGLLPDAPRVQALLLDHAPEAGVASSAVFLLDTGDRKWKNARDRGRLRENGWAARF</sequence>
<accession>A0AAD8W847</accession>
<evidence type="ECO:0000313" key="2">
    <source>
        <dbReference type="Proteomes" id="UP001231189"/>
    </source>
</evidence>
<gene>
    <name evidence="1" type="ORF">QYE76_064653</name>
</gene>